<dbReference type="Proteomes" id="UP000014983">
    <property type="component" value="Chromosome"/>
</dbReference>
<feature type="domain" description="ABC transporter" evidence="5">
    <location>
        <begin position="41"/>
        <end position="284"/>
    </location>
</feature>
<dbReference type="FunCoup" id="S5M2R6">
    <property type="interactions" value="88"/>
</dbReference>
<keyword evidence="2" id="KW-0547">Nucleotide-binding</keyword>
<name>S5M2R6_9MOLU</name>
<dbReference type="NCBIfam" id="TIGR00972">
    <property type="entry name" value="3a0107s01c2"/>
    <property type="match status" value="1"/>
</dbReference>
<evidence type="ECO:0000256" key="1">
    <source>
        <dbReference type="ARBA" id="ARBA00022448"/>
    </source>
</evidence>
<gene>
    <name evidence="6" type="primary">pstB</name>
    <name evidence="6" type="ORF">SDIMI_v3c06730</name>
</gene>
<dbReference type="CDD" id="cd03260">
    <property type="entry name" value="ABC_PstB_phosphate_transporter"/>
    <property type="match status" value="1"/>
</dbReference>
<dbReference type="AlphaFoldDB" id="S5M2R6"/>
<dbReference type="Pfam" id="PF00005">
    <property type="entry name" value="ABC_tran"/>
    <property type="match status" value="1"/>
</dbReference>
<dbReference type="PROSITE" id="PS50893">
    <property type="entry name" value="ABC_TRANSPORTER_2"/>
    <property type="match status" value="1"/>
</dbReference>
<evidence type="ECO:0000256" key="3">
    <source>
        <dbReference type="ARBA" id="ARBA00022840"/>
    </source>
</evidence>
<dbReference type="eggNOG" id="COG1117">
    <property type="taxonomic scope" value="Bacteria"/>
</dbReference>
<keyword evidence="3 6" id="KW-0067">ATP-binding</keyword>
<dbReference type="Gene3D" id="3.40.50.300">
    <property type="entry name" value="P-loop containing nucleotide triphosphate hydrolases"/>
    <property type="match status" value="1"/>
</dbReference>
<evidence type="ECO:0000256" key="4">
    <source>
        <dbReference type="ARBA" id="ARBA00023136"/>
    </source>
</evidence>
<keyword evidence="1" id="KW-0813">Transport</keyword>
<protein>
    <submittedName>
        <fullName evidence="6">Phosphate ABC transporter ATP-binding protein</fullName>
    </submittedName>
</protein>
<dbReference type="PANTHER" id="PTHR43423">
    <property type="entry name" value="ABC TRANSPORTER I FAMILY MEMBER 17"/>
    <property type="match status" value="1"/>
</dbReference>
<evidence type="ECO:0000256" key="2">
    <source>
        <dbReference type="ARBA" id="ARBA00022741"/>
    </source>
</evidence>
<evidence type="ECO:0000313" key="6">
    <source>
        <dbReference type="EMBL" id="AGR42377.1"/>
    </source>
</evidence>
<dbReference type="GO" id="GO:0005315">
    <property type="term" value="F:phosphate transmembrane transporter activity"/>
    <property type="evidence" value="ECO:0007669"/>
    <property type="project" value="InterPro"/>
</dbReference>
<reference evidence="6 7" key="1">
    <citation type="journal article" date="2013" name="Genome Biol. Evol.">
        <title>Comparison of metabolic capacities and inference of gene content evolution in mosquito-associated Spiroplasma diminutum and S. taiwanense.</title>
        <authorList>
            <person name="Lo W.S."/>
            <person name="Ku C."/>
            <person name="Chen L.L."/>
            <person name="Chang T.H."/>
            <person name="Kuo C.H."/>
        </authorList>
    </citation>
    <scope>NUCLEOTIDE SEQUENCE [LARGE SCALE GENOMIC DNA]</scope>
    <source>
        <strain evidence="6">CUAS-1</strain>
    </source>
</reference>
<accession>S5M2R6</accession>
<dbReference type="SMART" id="SM00382">
    <property type="entry name" value="AAA"/>
    <property type="match status" value="1"/>
</dbReference>
<dbReference type="GO" id="GO:0035435">
    <property type="term" value="P:phosphate ion transmembrane transport"/>
    <property type="evidence" value="ECO:0007669"/>
    <property type="project" value="InterPro"/>
</dbReference>
<evidence type="ECO:0000313" key="7">
    <source>
        <dbReference type="Proteomes" id="UP000014983"/>
    </source>
</evidence>
<dbReference type="STRING" id="1276221.SDIMI_v3c06730"/>
<dbReference type="GO" id="GO:0016887">
    <property type="term" value="F:ATP hydrolysis activity"/>
    <property type="evidence" value="ECO:0007669"/>
    <property type="project" value="InterPro"/>
</dbReference>
<dbReference type="KEGG" id="sdi:SDIMI_v3c06730"/>
<keyword evidence="7" id="KW-1185">Reference proteome</keyword>
<dbReference type="PROSITE" id="PS00211">
    <property type="entry name" value="ABC_TRANSPORTER_1"/>
    <property type="match status" value="1"/>
</dbReference>
<dbReference type="OrthoDB" id="9802264at2"/>
<dbReference type="InParanoid" id="S5M2R6"/>
<dbReference type="SUPFAM" id="SSF52540">
    <property type="entry name" value="P-loop containing nucleoside triphosphate hydrolases"/>
    <property type="match status" value="1"/>
</dbReference>
<dbReference type="InterPro" id="IPR003593">
    <property type="entry name" value="AAA+_ATPase"/>
</dbReference>
<dbReference type="InterPro" id="IPR003439">
    <property type="entry name" value="ABC_transporter-like_ATP-bd"/>
</dbReference>
<sequence>MAVDKAIDNEVSNIEDLELLSEEKIFQKPKNLPLKQRPNVIEVEDFNFYYNGGSKQALFNINMNIKENTVTAFIGPSGCGKSTLLRSINRMNDLVDNIAVDGKIKVHSKDVYEKGTDVVKLRTEVGMVFQKANPFPMSIYDNVAFGPRNQGILDKNALNQIVEDSLKKAALWDDVKDYLKDSALGLSGGQQQRLCIARAIAMRPKILLMDEPTSALDPIATLKVEELILKLKNEYTIVIVTHSMAQATRVSDYTAFFLQGELIEHDRTKKIFTNPKNQKTEDYISGRFG</sequence>
<organism evidence="6 7">
    <name type="scientific">Spiroplasma diminutum CUAS-1</name>
    <dbReference type="NCBI Taxonomy" id="1276221"/>
    <lineage>
        <taxon>Bacteria</taxon>
        <taxon>Bacillati</taxon>
        <taxon>Mycoplasmatota</taxon>
        <taxon>Mollicutes</taxon>
        <taxon>Entomoplasmatales</taxon>
        <taxon>Spiroplasmataceae</taxon>
        <taxon>Spiroplasma</taxon>
    </lineage>
</organism>
<proteinExistence type="predicted"/>
<dbReference type="PANTHER" id="PTHR43423:SF1">
    <property type="entry name" value="ABC TRANSPORTER I FAMILY MEMBER 17"/>
    <property type="match status" value="1"/>
</dbReference>
<dbReference type="PATRIC" id="fig|1276221.3.peg.675"/>
<dbReference type="InterPro" id="IPR005670">
    <property type="entry name" value="PstB-like"/>
</dbReference>
<evidence type="ECO:0000259" key="5">
    <source>
        <dbReference type="PROSITE" id="PS50893"/>
    </source>
</evidence>
<dbReference type="EMBL" id="CP005076">
    <property type="protein sequence ID" value="AGR42377.1"/>
    <property type="molecule type" value="Genomic_DNA"/>
</dbReference>
<dbReference type="RefSeq" id="WP_020836609.1">
    <property type="nucleotide sequence ID" value="NC_021833.1"/>
</dbReference>
<dbReference type="GO" id="GO:0005524">
    <property type="term" value="F:ATP binding"/>
    <property type="evidence" value="ECO:0007669"/>
    <property type="project" value="UniProtKB-KW"/>
</dbReference>
<dbReference type="InterPro" id="IPR027417">
    <property type="entry name" value="P-loop_NTPase"/>
</dbReference>
<keyword evidence="4" id="KW-0472">Membrane</keyword>
<dbReference type="InterPro" id="IPR017871">
    <property type="entry name" value="ABC_transporter-like_CS"/>
</dbReference>
<dbReference type="HOGENOM" id="CLU_000604_1_22_14"/>
<dbReference type="GO" id="GO:0016020">
    <property type="term" value="C:membrane"/>
    <property type="evidence" value="ECO:0007669"/>
    <property type="project" value="InterPro"/>
</dbReference>